<organism evidence="1 2">
    <name type="scientific">Coptis chinensis</name>
    <dbReference type="NCBI Taxonomy" id="261450"/>
    <lineage>
        <taxon>Eukaryota</taxon>
        <taxon>Viridiplantae</taxon>
        <taxon>Streptophyta</taxon>
        <taxon>Embryophyta</taxon>
        <taxon>Tracheophyta</taxon>
        <taxon>Spermatophyta</taxon>
        <taxon>Magnoliopsida</taxon>
        <taxon>Ranunculales</taxon>
        <taxon>Ranunculaceae</taxon>
        <taxon>Coptidoideae</taxon>
        <taxon>Coptis</taxon>
    </lineage>
</organism>
<dbReference type="AlphaFoldDB" id="A0A835IN41"/>
<evidence type="ECO:0000313" key="2">
    <source>
        <dbReference type="Proteomes" id="UP000631114"/>
    </source>
</evidence>
<gene>
    <name evidence="1" type="ORF">IFM89_014355</name>
</gene>
<dbReference type="PANTHER" id="PTHR21477:SF12">
    <property type="entry name" value="PROTEIN PHLOEM PROTEIN 2-LIKE A10"/>
    <property type="match status" value="1"/>
</dbReference>
<sequence>MKLIGTVISLIEVVSDSMETIGIVSNDLNQFLKSDSDEILNSLKKILKIASLEEFLESVARVTQALTLGVLRGTGFAFVVVGSFGRNLVMAFYSGDGNQSSSEEQKWMMEVNTYDDIFSGLINPKHGTKVRDILVSVCNGATETLVKTSHQGQRTCRYLGYATGGSGEVGIGEHSSWGRLTT</sequence>
<dbReference type="InterPro" id="IPR019141">
    <property type="entry name" value="DUF2045"/>
</dbReference>
<reference evidence="1 2" key="1">
    <citation type="submission" date="2020-10" db="EMBL/GenBank/DDBJ databases">
        <title>The Coptis chinensis genome and diversification of protoberbering-type alkaloids.</title>
        <authorList>
            <person name="Wang B."/>
            <person name="Shu S."/>
            <person name="Song C."/>
            <person name="Liu Y."/>
        </authorList>
    </citation>
    <scope>NUCLEOTIDE SEQUENCE [LARGE SCALE GENOMIC DNA]</scope>
    <source>
        <strain evidence="1">HL-2020</strain>
        <tissue evidence="1">Leaf</tissue>
    </source>
</reference>
<comment type="caution">
    <text evidence="1">The sequence shown here is derived from an EMBL/GenBank/DDBJ whole genome shotgun (WGS) entry which is preliminary data.</text>
</comment>
<accession>A0A835IN41</accession>
<protein>
    <submittedName>
        <fullName evidence="1">Uncharacterized protein</fullName>
    </submittedName>
</protein>
<dbReference type="Proteomes" id="UP000631114">
    <property type="component" value="Unassembled WGS sequence"/>
</dbReference>
<dbReference type="EMBL" id="JADFTS010000002">
    <property type="protein sequence ID" value="KAF9620751.1"/>
    <property type="molecule type" value="Genomic_DNA"/>
</dbReference>
<proteinExistence type="predicted"/>
<dbReference type="PANTHER" id="PTHR21477">
    <property type="entry name" value="ZGC:172139"/>
    <property type="match status" value="1"/>
</dbReference>
<name>A0A835IN41_9MAGN</name>
<evidence type="ECO:0000313" key="1">
    <source>
        <dbReference type="EMBL" id="KAF9620751.1"/>
    </source>
</evidence>
<keyword evidence="2" id="KW-1185">Reference proteome</keyword>
<dbReference type="OrthoDB" id="1641131at2759"/>